<keyword evidence="3" id="KW-1185">Reference proteome</keyword>
<dbReference type="Proteomes" id="UP000647183">
    <property type="component" value="Unassembled WGS sequence"/>
</dbReference>
<evidence type="ECO:0008006" key="4">
    <source>
        <dbReference type="Google" id="ProtNLM"/>
    </source>
</evidence>
<accession>A0ABR8UM16</accession>
<evidence type="ECO:0000256" key="1">
    <source>
        <dbReference type="SAM" id="MobiDB-lite"/>
    </source>
</evidence>
<evidence type="ECO:0000313" key="3">
    <source>
        <dbReference type="Proteomes" id="UP000647183"/>
    </source>
</evidence>
<dbReference type="EMBL" id="JACSQJ010000009">
    <property type="protein sequence ID" value="MBD7989066.1"/>
    <property type="molecule type" value="Genomic_DNA"/>
</dbReference>
<feature type="compositionally biased region" description="Polar residues" evidence="1">
    <location>
        <begin position="1"/>
        <end position="15"/>
    </location>
</feature>
<protein>
    <recommendedName>
        <fullName evidence="4">Serine kinase/phosphatase</fullName>
    </recommendedName>
</protein>
<sequence>MAKSNPTRPNAPSDESSLDDGTDLPETRGPALKDPRATAAIDNIGVDQGADLLDVALDDQPGDVDADGRSFADDVRSDTISDDEARERR</sequence>
<evidence type="ECO:0000313" key="2">
    <source>
        <dbReference type="EMBL" id="MBD7989066.1"/>
    </source>
</evidence>
<reference evidence="2 3" key="1">
    <citation type="submission" date="2020-08" db="EMBL/GenBank/DDBJ databases">
        <title>A Genomic Blueprint of the Chicken Gut Microbiome.</title>
        <authorList>
            <person name="Gilroy R."/>
            <person name="Ravi A."/>
            <person name="Getino M."/>
            <person name="Pursley I."/>
            <person name="Horton D.L."/>
            <person name="Alikhan N.-F."/>
            <person name="Baker D."/>
            <person name="Gharbi K."/>
            <person name="Hall N."/>
            <person name="Watson M."/>
            <person name="Adriaenssens E.M."/>
            <person name="Foster-Nyarko E."/>
            <person name="Jarju S."/>
            <person name="Secka A."/>
            <person name="Antonio M."/>
            <person name="Oren A."/>
            <person name="Chaudhuri R."/>
            <person name="La Ragione R.M."/>
            <person name="Hildebrand F."/>
            <person name="Pallen M.J."/>
        </authorList>
    </citation>
    <scope>NUCLEOTIDE SEQUENCE [LARGE SCALE GENOMIC DNA]</scope>
    <source>
        <strain evidence="2 3">Sa2BVA3</strain>
    </source>
</reference>
<proteinExistence type="predicted"/>
<name>A0ABR8UM16_9GAMM</name>
<gene>
    <name evidence="2" type="ORF">H9645_13595</name>
</gene>
<feature type="region of interest" description="Disordered" evidence="1">
    <location>
        <begin position="1"/>
        <end position="36"/>
    </location>
</feature>
<organism evidence="2 3">
    <name type="scientific">Luteimonas colneyensis</name>
    <dbReference type="NCBI Taxonomy" id="2762230"/>
    <lineage>
        <taxon>Bacteria</taxon>
        <taxon>Pseudomonadati</taxon>
        <taxon>Pseudomonadota</taxon>
        <taxon>Gammaproteobacteria</taxon>
        <taxon>Lysobacterales</taxon>
        <taxon>Lysobacteraceae</taxon>
        <taxon>Luteimonas</taxon>
    </lineage>
</organism>
<feature type="compositionally biased region" description="Basic and acidic residues" evidence="1">
    <location>
        <begin position="66"/>
        <end position="89"/>
    </location>
</feature>
<feature type="region of interest" description="Disordered" evidence="1">
    <location>
        <begin position="58"/>
        <end position="89"/>
    </location>
</feature>
<comment type="caution">
    <text evidence="2">The sequence shown here is derived from an EMBL/GenBank/DDBJ whole genome shotgun (WGS) entry which is preliminary data.</text>
</comment>
<dbReference type="RefSeq" id="WP_191730219.1">
    <property type="nucleotide sequence ID" value="NZ_JACSQJ010000009.1"/>
</dbReference>